<evidence type="ECO:0000256" key="2">
    <source>
        <dbReference type="ARBA" id="ARBA00023157"/>
    </source>
</evidence>
<dbReference type="GeneID" id="5889719"/>
<dbReference type="AlphaFoldDB" id="A9UW88"/>
<gene>
    <name evidence="6" type="ORF">MONBRDRAFT_24380</name>
</gene>
<feature type="disulfide bond" evidence="4">
    <location>
        <begin position="431"/>
        <end position="448"/>
    </location>
</feature>
<keyword evidence="3" id="KW-0326">Glycosidase</keyword>
<dbReference type="InterPro" id="IPR017853">
    <property type="entry name" value="GH"/>
</dbReference>
<feature type="disulfide bond" evidence="4">
    <location>
        <begin position="421"/>
        <end position="436"/>
    </location>
</feature>
<reference evidence="6 7" key="1">
    <citation type="journal article" date="2008" name="Nature">
        <title>The genome of the choanoflagellate Monosiga brevicollis and the origin of metazoans.</title>
        <authorList>
            <consortium name="JGI Sequencing"/>
            <person name="King N."/>
            <person name="Westbrook M.J."/>
            <person name="Young S.L."/>
            <person name="Kuo A."/>
            <person name="Abedin M."/>
            <person name="Chapman J."/>
            <person name="Fairclough S."/>
            <person name="Hellsten U."/>
            <person name="Isogai Y."/>
            <person name="Letunic I."/>
            <person name="Marr M."/>
            <person name="Pincus D."/>
            <person name="Putnam N."/>
            <person name="Rokas A."/>
            <person name="Wright K.J."/>
            <person name="Zuzow R."/>
            <person name="Dirks W."/>
            <person name="Good M."/>
            <person name="Goodstein D."/>
            <person name="Lemons D."/>
            <person name="Li W."/>
            <person name="Lyons J.B."/>
            <person name="Morris A."/>
            <person name="Nichols S."/>
            <person name="Richter D.J."/>
            <person name="Salamov A."/>
            <person name="Bork P."/>
            <person name="Lim W.A."/>
            <person name="Manning G."/>
            <person name="Miller W.T."/>
            <person name="McGinnis W."/>
            <person name="Shapiro H."/>
            <person name="Tjian R."/>
            <person name="Grigoriev I.V."/>
            <person name="Rokhsar D."/>
        </authorList>
    </citation>
    <scope>NUCLEOTIDE SEQUENCE [LARGE SCALE GENOMIC DNA]</scope>
    <source>
        <strain evidence="7">MX1 / ATCC 50154</strain>
    </source>
</reference>
<dbReference type="PROSITE" id="PS51257">
    <property type="entry name" value="PROKAR_LIPOPROTEIN"/>
    <property type="match status" value="1"/>
</dbReference>
<dbReference type="InterPro" id="IPR018087">
    <property type="entry name" value="Glyco_hydro_5_CS"/>
</dbReference>
<dbReference type="OMA" id="WARVEHE"/>
<dbReference type="EMBL" id="CH991547">
    <property type="protein sequence ID" value="EDQ90722.1"/>
    <property type="molecule type" value="Genomic_DNA"/>
</dbReference>
<dbReference type="SUPFAM" id="SSF57492">
    <property type="entry name" value="Trefoil"/>
    <property type="match status" value="1"/>
</dbReference>
<dbReference type="CDD" id="cd00111">
    <property type="entry name" value="Trefoil"/>
    <property type="match status" value="1"/>
</dbReference>
<name>A9UW88_MONBE</name>
<dbReference type="PANTHER" id="PTHR12631">
    <property type="entry name" value="ALPHA-L-IDURONIDASE"/>
    <property type="match status" value="1"/>
</dbReference>
<dbReference type="GO" id="GO:0005615">
    <property type="term" value="C:extracellular space"/>
    <property type="evidence" value="ECO:0000318"/>
    <property type="project" value="GO_Central"/>
</dbReference>
<dbReference type="RefSeq" id="XP_001744773.1">
    <property type="nucleotide sequence ID" value="XM_001744721.1"/>
</dbReference>
<dbReference type="PANTHER" id="PTHR12631:SF10">
    <property type="entry name" value="BETA-XYLOSIDASE-LIKE PROTEIN-RELATED"/>
    <property type="match status" value="1"/>
</dbReference>
<proteinExistence type="predicted"/>
<sequence length="505" mass="55602">MDRGWCRSLRVAVGLALVLGCGSVASALSLLDDRIWGGNTHFTDEQPGELAQLAPVFKIVRTDFVWARVEHERGVYDFAAYDRLLNSTSAHDIRNYWILDYGNPLYCNGTDAPATPEAIAAFVNYSIAAMQRYATHDIIFELYNEPDLPKTSSGLTKATVLRPGHQLGAWYPVPNATAYMDLYQALVEAMQSKGLLGKVPLVAPASSQAANEFLVTCFERGMLETVDGVSVHPYRSDIPETVLNDYATLRGLIAKYTNRTVPIVSGEWGYNTCFDANGPCPCYEAHNAPHTTTQEQAQFLPRMWLLNIMAGVPISIFYEWRNGGVNGTAGEENFGVVQYEYQNASVPFEPKPAYASARTIQAQLNPATDIFSGRLTATNTTSADPDDDIFVLSFTNNSKLAMWKVDGTASCSLTPRYYQDCGYDGITEDECLQRSCCWNPTSHGIPECSIPPISNYTGPVSFTVGAAATFSRVDMNGHQLNPITSDAEGRVTAMIDNEPQYWTRN</sequence>
<dbReference type="eggNOG" id="ENOG502SUEM">
    <property type="taxonomic scope" value="Eukaryota"/>
</dbReference>
<dbReference type="InterPro" id="IPR000519">
    <property type="entry name" value="P_trefoil_dom"/>
</dbReference>
<accession>A9UW88</accession>
<dbReference type="Pfam" id="PF00088">
    <property type="entry name" value="Trefoil"/>
    <property type="match status" value="1"/>
</dbReference>
<evidence type="ECO:0000256" key="4">
    <source>
        <dbReference type="PROSITE-ProRule" id="PRU00779"/>
    </source>
</evidence>
<dbReference type="InterPro" id="IPR051923">
    <property type="entry name" value="Glycosyl_Hydrolase_39"/>
</dbReference>
<keyword evidence="1" id="KW-0378">Hydrolase</keyword>
<dbReference type="PROSITE" id="PS00659">
    <property type="entry name" value="GLYCOSYL_HYDROL_F5"/>
    <property type="match status" value="1"/>
</dbReference>
<keyword evidence="2 4" id="KW-1015">Disulfide bond</keyword>
<evidence type="ECO:0000313" key="6">
    <source>
        <dbReference type="EMBL" id="EDQ90722.1"/>
    </source>
</evidence>
<protein>
    <recommendedName>
        <fullName evidence="5">P-type domain-containing protein</fullName>
    </recommendedName>
</protein>
<feature type="domain" description="P-type" evidence="5">
    <location>
        <begin position="409"/>
        <end position="452"/>
    </location>
</feature>
<dbReference type="GO" id="GO:0004553">
    <property type="term" value="F:hydrolase activity, hydrolyzing O-glycosyl compounds"/>
    <property type="evidence" value="ECO:0007669"/>
    <property type="project" value="InterPro"/>
</dbReference>
<evidence type="ECO:0000256" key="3">
    <source>
        <dbReference type="ARBA" id="ARBA00023295"/>
    </source>
</evidence>
<dbReference type="InParanoid" id="A9UW88"/>
<dbReference type="Proteomes" id="UP000001357">
    <property type="component" value="Unassembled WGS sequence"/>
</dbReference>
<dbReference type="KEGG" id="mbr:MONBRDRAFT_24380"/>
<keyword evidence="7" id="KW-1185">Reference proteome</keyword>
<dbReference type="GO" id="GO:0005975">
    <property type="term" value="P:carbohydrate metabolic process"/>
    <property type="evidence" value="ECO:0007669"/>
    <property type="project" value="InterPro"/>
</dbReference>
<dbReference type="SMART" id="SM00018">
    <property type="entry name" value="PD"/>
    <property type="match status" value="1"/>
</dbReference>
<evidence type="ECO:0000256" key="1">
    <source>
        <dbReference type="ARBA" id="ARBA00022801"/>
    </source>
</evidence>
<dbReference type="InterPro" id="IPR044913">
    <property type="entry name" value="P_trefoil_dom_sf"/>
</dbReference>
<dbReference type="SUPFAM" id="SSF51445">
    <property type="entry name" value="(Trans)glycosidases"/>
    <property type="match status" value="1"/>
</dbReference>
<feature type="disulfide bond" evidence="4">
    <location>
        <begin position="411"/>
        <end position="437"/>
    </location>
</feature>
<organism evidence="6 7">
    <name type="scientific">Monosiga brevicollis</name>
    <name type="common">Choanoflagellate</name>
    <dbReference type="NCBI Taxonomy" id="81824"/>
    <lineage>
        <taxon>Eukaryota</taxon>
        <taxon>Choanoflagellata</taxon>
        <taxon>Craspedida</taxon>
        <taxon>Salpingoecidae</taxon>
        <taxon>Monosiga</taxon>
    </lineage>
</organism>
<evidence type="ECO:0000259" key="5">
    <source>
        <dbReference type="PROSITE" id="PS51448"/>
    </source>
</evidence>
<evidence type="ECO:0000313" key="7">
    <source>
        <dbReference type="Proteomes" id="UP000001357"/>
    </source>
</evidence>
<dbReference type="PROSITE" id="PS51448">
    <property type="entry name" value="P_TREFOIL_2"/>
    <property type="match status" value="1"/>
</dbReference>
<dbReference type="Gene3D" id="4.10.110.10">
    <property type="entry name" value="Spasmolytic Protein, domain 1"/>
    <property type="match status" value="1"/>
</dbReference>
<dbReference type="Gene3D" id="3.20.20.80">
    <property type="entry name" value="Glycosidases"/>
    <property type="match status" value="1"/>
</dbReference>